<evidence type="ECO:0000313" key="2">
    <source>
        <dbReference type="Proteomes" id="UP000219338"/>
    </source>
</evidence>
<evidence type="ECO:0000313" key="1">
    <source>
        <dbReference type="EMBL" id="SJL07688.1"/>
    </source>
</evidence>
<name>A0A284RG25_ARMOS</name>
<proteinExistence type="predicted"/>
<organism evidence="1 2">
    <name type="scientific">Armillaria ostoyae</name>
    <name type="common">Armillaria root rot fungus</name>
    <dbReference type="NCBI Taxonomy" id="47428"/>
    <lineage>
        <taxon>Eukaryota</taxon>
        <taxon>Fungi</taxon>
        <taxon>Dikarya</taxon>
        <taxon>Basidiomycota</taxon>
        <taxon>Agaricomycotina</taxon>
        <taxon>Agaricomycetes</taxon>
        <taxon>Agaricomycetidae</taxon>
        <taxon>Agaricales</taxon>
        <taxon>Marasmiineae</taxon>
        <taxon>Physalacriaceae</taxon>
        <taxon>Armillaria</taxon>
    </lineage>
</organism>
<dbReference type="EMBL" id="FUEG01000008">
    <property type="protein sequence ID" value="SJL07688.1"/>
    <property type="molecule type" value="Genomic_DNA"/>
</dbReference>
<keyword evidence="2" id="KW-1185">Reference proteome</keyword>
<accession>A0A284RG25</accession>
<protein>
    <submittedName>
        <fullName evidence="1">Uncharacterized protein</fullName>
    </submittedName>
</protein>
<sequence length="127" mass="14285">MWARISPTAAGYFEVYSYSAPEPGRLPLFRCLHHLSEEHSFCTAVIFTNQSSCFEAADASRRYDTDPIVSLQYSIFNIQCSSRVFKSYSAVLYTSARRGTGDRDLAGRRLPLVPHVDVLSIRGTSRI</sequence>
<reference evidence="2" key="1">
    <citation type="journal article" date="2017" name="Nat. Ecol. Evol.">
        <title>Genome expansion and lineage-specific genetic innovations in the forest pathogenic fungi Armillaria.</title>
        <authorList>
            <person name="Sipos G."/>
            <person name="Prasanna A.N."/>
            <person name="Walter M.C."/>
            <person name="O'Connor E."/>
            <person name="Balint B."/>
            <person name="Krizsan K."/>
            <person name="Kiss B."/>
            <person name="Hess J."/>
            <person name="Varga T."/>
            <person name="Slot J."/>
            <person name="Riley R."/>
            <person name="Boka B."/>
            <person name="Rigling D."/>
            <person name="Barry K."/>
            <person name="Lee J."/>
            <person name="Mihaltcheva S."/>
            <person name="LaButti K."/>
            <person name="Lipzen A."/>
            <person name="Waldron R."/>
            <person name="Moloney N.M."/>
            <person name="Sperisen C."/>
            <person name="Kredics L."/>
            <person name="Vagvoelgyi C."/>
            <person name="Patrignani A."/>
            <person name="Fitzpatrick D."/>
            <person name="Nagy I."/>
            <person name="Doyle S."/>
            <person name="Anderson J.B."/>
            <person name="Grigoriev I.V."/>
            <person name="Gueldener U."/>
            <person name="Muensterkoetter M."/>
            <person name="Nagy L.G."/>
        </authorList>
    </citation>
    <scope>NUCLEOTIDE SEQUENCE [LARGE SCALE GENOMIC DNA]</scope>
    <source>
        <strain evidence="2">C18/9</strain>
    </source>
</reference>
<dbReference type="Proteomes" id="UP000219338">
    <property type="component" value="Unassembled WGS sequence"/>
</dbReference>
<dbReference type="AlphaFoldDB" id="A0A284RG25"/>
<gene>
    <name evidence="1" type="ORF">ARMOST_11038</name>
</gene>